<dbReference type="InterPro" id="IPR017441">
    <property type="entry name" value="Protein_kinase_ATP_BS"/>
</dbReference>
<feature type="compositionally biased region" description="Basic and acidic residues" evidence="9">
    <location>
        <begin position="154"/>
        <end position="164"/>
    </location>
</feature>
<proteinExistence type="inferred from homology"/>
<dbReference type="CDD" id="cd05123">
    <property type="entry name" value="STKc_AGC"/>
    <property type="match status" value="1"/>
</dbReference>
<dbReference type="InterPro" id="IPR000961">
    <property type="entry name" value="AGC-kinase_C"/>
</dbReference>
<dbReference type="Gene3D" id="3.30.1520.10">
    <property type="entry name" value="Phox-like domain"/>
    <property type="match status" value="1"/>
</dbReference>
<keyword evidence="14" id="KW-1185">Reference proteome</keyword>
<keyword evidence="7 8" id="KW-0067">ATP-binding</keyword>
<dbReference type="AlphaFoldDB" id="A0A835YQR0"/>
<dbReference type="Gene3D" id="1.10.510.10">
    <property type="entry name" value="Transferase(Phosphotransferase) domain 1"/>
    <property type="match status" value="1"/>
</dbReference>
<sequence length="747" mass="82791">MIAPHFLYAQARRLGLVAEVSASSDEAEQQENEAQAERGAGSYCSSDKCPSPKTLPSPSTPDVPDHCMVKDLNTGEVYHAEKEGKTLLKRYQVADPRKLLDNGWWGVSPPVTMPPPMFRLSENDGDAESSNGGTNGPPSPAPSPSKSGGHSPSRQRETGYENFHDGGVTEELHEASVLLPDSAAELTFLRVSGTGTARDLQGGAYTAYFVEVKCLGAEPPQWRVYRRYREFKTLDEELRKAGYHAPLLPPRKLMGLLDPDFVEQRRVDLESWLYQLVDYPNMDPAAADPQHFEPFRAFLLADADNPPFDMEVHDDEGRGGDAAVAAWGELGEAQAEPEEEAGGPGEVVVRQKVGLAEFDLVRVIGKGSFGKVTLVRKKSSGRYYAMKVLAKAHLEKSKQIEHTRTERRVLGCINHPFIVSMHYAWTTAAKIYFVLDYCPGGELFFHLSKRKKLPEYMARFYAAEITLALEHLHDNDIVYRDLKPENIILDAEGHVKLADFGLAKTGVRHCASGATSLCGTPEYLSPEILNRRGHGTAVDWWGLGMVLYECLTGLPPWYTTDRKKLFQRLRHGALTFPYYVSRPAADAIAGFLTRDPQARLGAAGRGPVEIKEHPFFRSVDWDALLRQDVKPPFNPCKLHVAATDTRNFDKQFTRLPLESASEGDGSLGSGAQGWHENGGGGGGNDPQRSLIEQWRSRAGNRDDYVGFTYRGSALFGNDQSRSRHGGKEGPPEWLDDLDDQQQQQQQA</sequence>
<dbReference type="GO" id="GO:0035091">
    <property type="term" value="F:phosphatidylinositol binding"/>
    <property type="evidence" value="ECO:0007669"/>
    <property type="project" value="InterPro"/>
</dbReference>
<dbReference type="GO" id="GO:0004674">
    <property type="term" value="F:protein serine/threonine kinase activity"/>
    <property type="evidence" value="ECO:0007669"/>
    <property type="project" value="UniProtKB-KW"/>
</dbReference>
<dbReference type="EMBL" id="JAFCMP010000516">
    <property type="protein sequence ID" value="KAG5178312.1"/>
    <property type="molecule type" value="Genomic_DNA"/>
</dbReference>
<keyword evidence="6 13" id="KW-0418">Kinase</keyword>
<evidence type="ECO:0000256" key="9">
    <source>
        <dbReference type="SAM" id="MobiDB-lite"/>
    </source>
</evidence>
<dbReference type="FunFam" id="1.10.510.10:FF:000008">
    <property type="entry name" value="Non-specific serine/threonine protein kinase"/>
    <property type="match status" value="1"/>
</dbReference>
<dbReference type="Pfam" id="PF00787">
    <property type="entry name" value="PX"/>
    <property type="match status" value="1"/>
</dbReference>
<evidence type="ECO:0000256" key="8">
    <source>
        <dbReference type="PROSITE-ProRule" id="PRU10141"/>
    </source>
</evidence>
<keyword evidence="3" id="KW-0597">Phosphoprotein</keyword>
<dbReference type="Pfam" id="PF00433">
    <property type="entry name" value="Pkinase_C"/>
    <property type="match status" value="1"/>
</dbReference>
<dbReference type="Gene3D" id="3.30.200.20">
    <property type="entry name" value="Phosphorylase Kinase, domain 1"/>
    <property type="match status" value="1"/>
</dbReference>
<dbReference type="SMART" id="SM00220">
    <property type="entry name" value="S_TKc"/>
    <property type="match status" value="1"/>
</dbReference>
<dbReference type="PROSITE" id="PS00108">
    <property type="entry name" value="PROTEIN_KINASE_ST"/>
    <property type="match status" value="1"/>
</dbReference>
<dbReference type="InterPro" id="IPR000719">
    <property type="entry name" value="Prot_kinase_dom"/>
</dbReference>
<feature type="domain" description="Protein kinase" evidence="10">
    <location>
        <begin position="358"/>
        <end position="616"/>
    </location>
</feature>
<dbReference type="InterPro" id="IPR017892">
    <property type="entry name" value="Pkinase_C"/>
</dbReference>
<evidence type="ECO:0000259" key="11">
    <source>
        <dbReference type="PROSITE" id="PS50195"/>
    </source>
</evidence>
<feature type="domain" description="AGC-kinase C-terminal" evidence="12">
    <location>
        <begin position="617"/>
        <end position="719"/>
    </location>
</feature>
<dbReference type="InterPro" id="IPR045270">
    <property type="entry name" value="STKc_AGC"/>
</dbReference>
<feature type="region of interest" description="Disordered" evidence="9">
    <location>
        <begin position="115"/>
        <end position="164"/>
    </location>
</feature>
<dbReference type="SUPFAM" id="SSF64268">
    <property type="entry name" value="PX domain"/>
    <property type="match status" value="1"/>
</dbReference>
<keyword evidence="4" id="KW-0808">Transferase</keyword>
<evidence type="ECO:0000313" key="14">
    <source>
        <dbReference type="Proteomes" id="UP000664859"/>
    </source>
</evidence>
<feature type="binding site" evidence="8">
    <location>
        <position position="387"/>
    </location>
    <ligand>
        <name>ATP</name>
        <dbReference type="ChEBI" id="CHEBI:30616"/>
    </ligand>
</feature>
<feature type="region of interest" description="Disordered" evidence="9">
    <location>
        <begin position="22"/>
        <end position="68"/>
    </location>
</feature>
<organism evidence="13 14">
    <name type="scientific">Tribonema minus</name>
    <dbReference type="NCBI Taxonomy" id="303371"/>
    <lineage>
        <taxon>Eukaryota</taxon>
        <taxon>Sar</taxon>
        <taxon>Stramenopiles</taxon>
        <taxon>Ochrophyta</taxon>
        <taxon>PX clade</taxon>
        <taxon>Xanthophyceae</taxon>
        <taxon>Tribonematales</taxon>
        <taxon>Tribonemataceae</taxon>
        <taxon>Tribonema</taxon>
    </lineage>
</organism>
<dbReference type="InterPro" id="IPR001683">
    <property type="entry name" value="PX_dom"/>
</dbReference>
<feature type="region of interest" description="Disordered" evidence="9">
    <location>
        <begin position="714"/>
        <end position="747"/>
    </location>
</feature>
<dbReference type="GO" id="GO:0005524">
    <property type="term" value="F:ATP binding"/>
    <property type="evidence" value="ECO:0007669"/>
    <property type="project" value="UniProtKB-UniRule"/>
</dbReference>
<evidence type="ECO:0000259" key="12">
    <source>
        <dbReference type="PROSITE" id="PS51285"/>
    </source>
</evidence>
<evidence type="ECO:0000256" key="2">
    <source>
        <dbReference type="ARBA" id="ARBA00022527"/>
    </source>
</evidence>
<accession>A0A835YQR0</accession>
<name>A0A835YQR0_9STRA</name>
<dbReference type="PROSITE" id="PS51285">
    <property type="entry name" value="AGC_KINASE_CTER"/>
    <property type="match status" value="1"/>
</dbReference>
<dbReference type="Proteomes" id="UP000664859">
    <property type="component" value="Unassembled WGS sequence"/>
</dbReference>
<evidence type="ECO:0000256" key="4">
    <source>
        <dbReference type="ARBA" id="ARBA00022679"/>
    </source>
</evidence>
<dbReference type="PROSITE" id="PS00107">
    <property type="entry name" value="PROTEIN_KINASE_ATP"/>
    <property type="match status" value="1"/>
</dbReference>
<comment type="similarity">
    <text evidence="1">Belongs to the protein kinase superfamily. AGC Ser/Thr protein kinase family.</text>
</comment>
<comment type="caution">
    <text evidence="13">The sequence shown here is derived from an EMBL/GenBank/DDBJ whole genome shotgun (WGS) entry which is preliminary data.</text>
</comment>
<dbReference type="FunFam" id="3.30.200.20:FF:000537">
    <property type="entry name" value="Non-specific serine/threonine protein kinase"/>
    <property type="match status" value="1"/>
</dbReference>
<dbReference type="InterPro" id="IPR036871">
    <property type="entry name" value="PX_dom_sf"/>
</dbReference>
<evidence type="ECO:0000256" key="3">
    <source>
        <dbReference type="ARBA" id="ARBA00022553"/>
    </source>
</evidence>
<dbReference type="PANTHER" id="PTHR24351">
    <property type="entry name" value="RIBOSOMAL PROTEIN S6 KINASE"/>
    <property type="match status" value="1"/>
</dbReference>
<dbReference type="CDD" id="cd06093">
    <property type="entry name" value="PX_domain"/>
    <property type="match status" value="1"/>
</dbReference>
<dbReference type="InterPro" id="IPR008271">
    <property type="entry name" value="Ser/Thr_kinase_AS"/>
</dbReference>
<evidence type="ECO:0000256" key="7">
    <source>
        <dbReference type="ARBA" id="ARBA00022840"/>
    </source>
</evidence>
<dbReference type="Pfam" id="PF00069">
    <property type="entry name" value="Pkinase"/>
    <property type="match status" value="1"/>
</dbReference>
<evidence type="ECO:0000256" key="5">
    <source>
        <dbReference type="ARBA" id="ARBA00022741"/>
    </source>
</evidence>
<dbReference type="SUPFAM" id="SSF56112">
    <property type="entry name" value="Protein kinase-like (PK-like)"/>
    <property type="match status" value="1"/>
</dbReference>
<feature type="region of interest" description="Disordered" evidence="9">
    <location>
        <begin position="659"/>
        <end position="688"/>
    </location>
</feature>
<dbReference type="PROSITE" id="PS50195">
    <property type="entry name" value="PX"/>
    <property type="match status" value="1"/>
</dbReference>
<dbReference type="OrthoDB" id="63267at2759"/>
<feature type="compositionally biased region" description="Gly residues" evidence="9">
    <location>
        <begin position="665"/>
        <end position="684"/>
    </location>
</feature>
<evidence type="ECO:0000256" key="6">
    <source>
        <dbReference type="ARBA" id="ARBA00022777"/>
    </source>
</evidence>
<gene>
    <name evidence="13" type="ORF">JKP88DRAFT_264708</name>
</gene>
<feature type="domain" description="PX" evidence="11">
    <location>
        <begin position="186"/>
        <end position="306"/>
    </location>
</feature>
<reference evidence="13" key="1">
    <citation type="submission" date="2021-02" db="EMBL/GenBank/DDBJ databases">
        <title>First Annotated Genome of the Yellow-green Alga Tribonema minus.</title>
        <authorList>
            <person name="Mahan K.M."/>
        </authorList>
    </citation>
    <scope>NUCLEOTIDE SEQUENCE</scope>
    <source>
        <strain evidence="13">UTEX B ZZ1240</strain>
    </source>
</reference>
<evidence type="ECO:0000259" key="10">
    <source>
        <dbReference type="PROSITE" id="PS50011"/>
    </source>
</evidence>
<dbReference type="PROSITE" id="PS50011">
    <property type="entry name" value="PROTEIN_KINASE_DOM"/>
    <property type="match status" value="1"/>
</dbReference>
<dbReference type="SMART" id="SM00133">
    <property type="entry name" value="S_TK_X"/>
    <property type="match status" value="1"/>
</dbReference>
<dbReference type="SMART" id="SM00312">
    <property type="entry name" value="PX"/>
    <property type="match status" value="1"/>
</dbReference>
<keyword evidence="5 8" id="KW-0547">Nucleotide-binding</keyword>
<protein>
    <submittedName>
        <fullName evidence="13">Kinase-like domain-containing protein</fullName>
    </submittedName>
</protein>
<evidence type="ECO:0000313" key="13">
    <source>
        <dbReference type="EMBL" id="KAG5178312.1"/>
    </source>
</evidence>
<dbReference type="InterPro" id="IPR011009">
    <property type="entry name" value="Kinase-like_dom_sf"/>
</dbReference>
<keyword evidence="2" id="KW-0723">Serine/threonine-protein kinase</keyword>
<evidence type="ECO:0000256" key="1">
    <source>
        <dbReference type="ARBA" id="ARBA00009903"/>
    </source>
</evidence>